<dbReference type="InterPro" id="IPR036188">
    <property type="entry name" value="FAD/NAD-bd_sf"/>
</dbReference>
<dbReference type="UniPathway" id="UPA00060"/>
<dbReference type="Proteomes" id="UP000001369">
    <property type="component" value="Chromosome"/>
</dbReference>
<dbReference type="GO" id="GO:0005737">
    <property type="term" value="C:cytoplasm"/>
    <property type="evidence" value="ECO:0007669"/>
    <property type="project" value="TreeGrafter"/>
</dbReference>
<comment type="pathway">
    <text evidence="1">Cofactor biosynthesis; thiamine diphosphate biosynthesis.</text>
</comment>
<sequence>MKGVIIGGGIIGLSIARQLYKLGYDITIVEKNTLGRGASWAAGGMLAPLAEGLMGDFLKFCVESRDMYKSFVEEIEKETGDNVGFWECGIIYPAFNEEEKELLIKRVEYYKKLGYNASWLEKKDIEDMGYQIGKGIIGGAYFPEDKQVDNRRLVIALIKYLKKTKIEIRLFEKVKFINEKDGIFKSITTEKGEIEADFCILAAGAWSGELDPVNVFPKKGQMFSFKTKKKEELKNIFYSRRAYIIPRKDTNLVVVGATEENVFFKEGNTVGGMILLLKGLLDTFPYTKDYEITETWYGFRPATPDELPILGKSDVKNLYYATGHYRNGILLAPITAKLISDLIHREEESPYLKIFSFDRFKHKMV</sequence>
<dbReference type="InterPro" id="IPR012727">
    <property type="entry name" value="Gly_oxidase_ThiO"/>
</dbReference>
<dbReference type="Gene3D" id="3.50.50.60">
    <property type="entry name" value="FAD/NAD(P)-binding domain"/>
    <property type="match status" value="1"/>
</dbReference>
<evidence type="ECO:0000313" key="5">
    <source>
        <dbReference type="EMBL" id="ACN98453.1"/>
    </source>
</evidence>
<dbReference type="EC" id="1.4.3.19" evidence="5"/>
<reference evidence="5 6" key="1">
    <citation type="journal article" date="2009" name="J. Bacteriol.">
        <title>Complete and draft genome sequences of six members of the Aquificales.</title>
        <authorList>
            <person name="Reysenbach A.L."/>
            <person name="Hamamura N."/>
            <person name="Podar M."/>
            <person name="Griffiths E."/>
            <person name="Ferreira S."/>
            <person name="Hochstein R."/>
            <person name="Heidelberg J."/>
            <person name="Johnson J."/>
            <person name="Mead D."/>
            <person name="Pohorille A."/>
            <person name="Sarmiento M."/>
            <person name="Schweighofer K."/>
            <person name="Seshadri R."/>
            <person name="Voytek M.A."/>
        </authorList>
    </citation>
    <scope>NUCLEOTIDE SEQUENCE [LARGE SCALE GENOMIC DNA]</scope>
    <source>
        <strain evidence="6">Az-Fu1 / DSM 15241 / OCM 825</strain>
    </source>
</reference>
<accession>C1DT52</accession>
<evidence type="ECO:0000256" key="3">
    <source>
        <dbReference type="ARBA" id="ARBA00023002"/>
    </source>
</evidence>
<dbReference type="NCBIfam" id="TIGR02352">
    <property type="entry name" value="thiamin_ThiO"/>
    <property type="match status" value="1"/>
</dbReference>
<protein>
    <submittedName>
        <fullName evidence="5">Glycine oxidase ThiO</fullName>
        <ecNumber evidence="5">1.4.3.19</ecNumber>
    </submittedName>
</protein>
<dbReference type="HOGENOM" id="CLU_007884_4_5_0"/>
<dbReference type="EMBL" id="CP001229">
    <property type="protein sequence ID" value="ACN98453.1"/>
    <property type="molecule type" value="Genomic_DNA"/>
</dbReference>
<dbReference type="Gene3D" id="3.30.9.10">
    <property type="entry name" value="D-Amino Acid Oxidase, subunit A, domain 2"/>
    <property type="match status" value="1"/>
</dbReference>
<dbReference type="InterPro" id="IPR006076">
    <property type="entry name" value="FAD-dep_OxRdtase"/>
</dbReference>
<keyword evidence="2" id="KW-0784">Thiamine biosynthesis</keyword>
<dbReference type="PANTHER" id="PTHR13847:SF289">
    <property type="entry name" value="GLYCINE OXIDASE"/>
    <property type="match status" value="1"/>
</dbReference>
<dbReference type="eggNOG" id="COG0665">
    <property type="taxonomic scope" value="Bacteria"/>
</dbReference>
<dbReference type="AlphaFoldDB" id="C1DT52"/>
<dbReference type="PANTHER" id="PTHR13847">
    <property type="entry name" value="SARCOSINE DEHYDROGENASE-RELATED"/>
    <property type="match status" value="1"/>
</dbReference>
<name>C1DT52_SULAA</name>
<dbReference type="KEGG" id="saf:SULAZ_0294"/>
<dbReference type="GO" id="GO:0050660">
    <property type="term" value="F:flavin adenine dinucleotide binding"/>
    <property type="evidence" value="ECO:0007669"/>
    <property type="project" value="InterPro"/>
</dbReference>
<evidence type="ECO:0000313" key="6">
    <source>
        <dbReference type="Proteomes" id="UP000001369"/>
    </source>
</evidence>
<dbReference type="GO" id="GO:0043799">
    <property type="term" value="F:glycine oxidase activity"/>
    <property type="evidence" value="ECO:0007669"/>
    <property type="project" value="UniProtKB-EC"/>
</dbReference>
<dbReference type="GO" id="GO:0009228">
    <property type="term" value="P:thiamine biosynthetic process"/>
    <property type="evidence" value="ECO:0007669"/>
    <property type="project" value="UniProtKB-KW"/>
</dbReference>
<dbReference type="Pfam" id="PF01266">
    <property type="entry name" value="DAO"/>
    <property type="match status" value="1"/>
</dbReference>
<dbReference type="SUPFAM" id="SSF54373">
    <property type="entry name" value="FAD-linked reductases, C-terminal domain"/>
    <property type="match status" value="1"/>
</dbReference>
<evidence type="ECO:0000259" key="4">
    <source>
        <dbReference type="Pfam" id="PF01266"/>
    </source>
</evidence>
<dbReference type="SUPFAM" id="SSF51905">
    <property type="entry name" value="FAD/NAD(P)-binding domain"/>
    <property type="match status" value="1"/>
</dbReference>
<evidence type="ECO:0000256" key="1">
    <source>
        <dbReference type="ARBA" id="ARBA00004948"/>
    </source>
</evidence>
<keyword evidence="3 5" id="KW-0560">Oxidoreductase</keyword>
<proteinExistence type="predicted"/>
<dbReference type="RefSeq" id="WP_012673777.1">
    <property type="nucleotide sequence ID" value="NC_012438.1"/>
</dbReference>
<dbReference type="OrthoDB" id="9794226at2"/>
<feature type="domain" description="FAD dependent oxidoreductase" evidence="4">
    <location>
        <begin position="4"/>
        <end position="342"/>
    </location>
</feature>
<organism evidence="5 6">
    <name type="scientific">Sulfurihydrogenibium azorense (strain DSM 15241 / OCM 825 / Az-Fu1)</name>
    <dbReference type="NCBI Taxonomy" id="204536"/>
    <lineage>
        <taxon>Bacteria</taxon>
        <taxon>Pseudomonadati</taxon>
        <taxon>Aquificota</taxon>
        <taxon>Aquificia</taxon>
        <taxon>Aquificales</taxon>
        <taxon>Hydrogenothermaceae</taxon>
        <taxon>Sulfurihydrogenibium</taxon>
    </lineage>
</organism>
<keyword evidence="6" id="KW-1185">Reference proteome</keyword>
<evidence type="ECO:0000256" key="2">
    <source>
        <dbReference type="ARBA" id="ARBA00022977"/>
    </source>
</evidence>
<dbReference type="STRING" id="204536.SULAZ_0294"/>
<dbReference type="GO" id="GO:0009229">
    <property type="term" value="P:thiamine diphosphate biosynthetic process"/>
    <property type="evidence" value="ECO:0007669"/>
    <property type="project" value="UniProtKB-UniPathway"/>
</dbReference>
<gene>
    <name evidence="5" type="primary">thiO</name>
    <name evidence="5" type="ordered locus">SULAZ_0294</name>
</gene>